<keyword evidence="1" id="KW-1185">Reference proteome</keyword>
<dbReference type="PANTHER" id="PTHR46148:SF44">
    <property type="entry name" value="GAG-POL POLYPROTEIN"/>
    <property type="match status" value="1"/>
</dbReference>
<dbReference type="RefSeq" id="XP_016717797.1">
    <property type="nucleotide sequence ID" value="XM_016862308.1"/>
</dbReference>
<dbReference type="PANTHER" id="PTHR46148">
    <property type="entry name" value="CHROMO DOMAIN-CONTAINING PROTEIN"/>
    <property type="match status" value="1"/>
</dbReference>
<sequence length="168" mass="19908">MIEYHPGKANVVADVLSRRVIIHLRAMFARLSLFNDRSFLADLQVKPTWIEQIQDKKLIDETLGVRFCQIESDLKGHEIEYSVGDFVFFKVSPWKNVLRRYRSDPSHVVSVEEIKVRPDLTFEEEPVQILDHDVKVLRKKSIPLVKMLWRNYSIEEATWKLEDLMRQQ</sequence>
<evidence type="ECO:0000313" key="1">
    <source>
        <dbReference type="Proteomes" id="UP000818029"/>
    </source>
</evidence>
<dbReference type="PaxDb" id="3635-A0A1U8LT86"/>
<reference evidence="2" key="2">
    <citation type="submission" date="2025-08" db="UniProtKB">
        <authorList>
            <consortium name="RefSeq"/>
        </authorList>
    </citation>
    <scope>IDENTIFICATION</scope>
</reference>
<dbReference type="OrthoDB" id="998593at2759"/>
<dbReference type="KEGG" id="ghi:107930634"/>
<protein>
    <recommendedName>
        <fullName evidence="3">DNA/RNA polymerases superfamily protein</fullName>
    </recommendedName>
</protein>
<dbReference type="Proteomes" id="UP000818029">
    <property type="component" value="Chromosome A01"/>
</dbReference>
<reference evidence="1" key="1">
    <citation type="journal article" date="2020" name="Nat. Genet.">
        <title>Genomic diversifications of five Gossypium allopolyploid species and their impact on cotton improvement.</title>
        <authorList>
            <person name="Chen Z.J."/>
            <person name="Sreedasyam A."/>
            <person name="Ando A."/>
            <person name="Song Q."/>
            <person name="De Santiago L.M."/>
            <person name="Hulse-Kemp A.M."/>
            <person name="Ding M."/>
            <person name="Ye W."/>
            <person name="Kirkbride R.C."/>
            <person name="Jenkins J."/>
            <person name="Plott C."/>
            <person name="Lovell J."/>
            <person name="Lin Y.M."/>
            <person name="Vaughn R."/>
            <person name="Liu B."/>
            <person name="Simpson S."/>
            <person name="Scheffler B.E."/>
            <person name="Wen L."/>
            <person name="Saski C.A."/>
            <person name="Grover C.E."/>
            <person name="Hu G."/>
            <person name="Conover J.L."/>
            <person name="Carlson J.W."/>
            <person name="Shu S."/>
            <person name="Boston L.B."/>
            <person name="Williams M."/>
            <person name="Peterson D.G."/>
            <person name="McGee K."/>
            <person name="Jones D.C."/>
            <person name="Wendel J.F."/>
            <person name="Stelly D.M."/>
            <person name="Grimwood J."/>
            <person name="Schmutz J."/>
        </authorList>
    </citation>
    <scope>NUCLEOTIDE SEQUENCE [LARGE SCALE GENOMIC DNA]</scope>
    <source>
        <strain evidence="1">cv. TM-1</strain>
    </source>
</reference>
<name>A0A1U8LT86_GOSHI</name>
<dbReference type="AlphaFoldDB" id="A0A1U8LT86"/>
<accession>A0A1U8LT86</accession>
<evidence type="ECO:0000313" key="2">
    <source>
        <dbReference type="RefSeq" id="XP_016717797.1"/>
    </source>
</evidence>
<gene>
    <name evidence="2" type="primary">LOC107930634</name>
</gene>
<organism evidence="1 2">
    <name type="scientific">Gossypium hirsutum</name>
    <name type="common">Upland cotton</name>
    <name type="synonym">Gossypium mexicanum</name>
    <dbReference type="NCBI Taxonomy" id="3635"/>
    <lineage>
        <taxon>Eukaryota</taxon>
        <taxon>Viridiplantae</taxon>
        <taxon>Streptophyta</taxon>
        <taxon>Embryophyta</taxon>
        <taxon>Tracheophyta</taxon>
        <taxon>Spermatophyta</taxon>
        <taxon>Magnoliopsida</taxon>
        <taxon>eudicotyledons</taxon>
        <taxon>Gunneridae</taxon>
        <taxon>Pentapetalae</taxon>
        <taxon>rosids</taxon>
        <taxon>malvids</taxon>
        <taxon>Malvales</taxon>
        <taxon>Malvaceae</taxon>
        <taxon>Malvoideae</taxon>
        <taxon>Gossypium</taxon>
    </lineage>
</organism>
<evidence type="ECO:0008006" key="3">
    <source>
        <dbReference type="Google" id="ProtNLM"/>
    </source>
</evidence>
<dbReference type="GeneID" id="107930634"/>
<proteinExistence type="predicted"/>